<accession>A0A926IB61</accession>
<evidence type="ECO:0000313" key="12">
    <source>
        <dbReference type="Proteomes" id="UP000660861"/>
    </source>
</evidence>
<dbReference type="HAMAP" id="MF_00815">
    <property type="entry name" value="ATP_synth_gamma_bact"/>
    <property type="match status" value="1"/>
</dbReference>
<dbReference type="GO" id="GO:0005524">
    <property type="term" value="F:ATP binding"/>
    <property type="evidence" value="ECO:0007669"/>
    <property type="project" value="UniProtKB-UniRule"/>
</dbReference>
<comment type="function">
    <text evidence="1 10">Produces ATP from ADP in the presence of a proton gradient across the membrane. The gamma chain is believed to be important in regulating ATPase activity and the flow of protons through the CF(0) complex.</text>
</comment>
<keyword evidence="5 10" id="KW-0375">Hydrogen ion transport</keyword>
<keyword evidence="12" id="KW-1185">Reference proteome</keyword>
<comment type="subcellular location">
    <subcellularLocation>
        <location evidence="10">Cell membrane</location>
        <topology evidence="10">Peripheral membrane protein</topology>
    </subcellularLocation>
    <subcellularLocation>
        <location evidence="2">Membrane</location>
        <topology evidence="2">Peripheral membrane protein</topology>
    </subcellularLocation>
</comment>
<dbReference type="GO" id="GO:0005886">
    <property type="term" value="C:plasma membrane"/>
    <property type="evidence" value="ECO:0007669"/>
    <property type="project" value="UniProtKB-SubCell"/>
</dbReference>
<keyword evidence="7 10" id="KW-0472">Membrane</keyword>
<reference evidence="11" key="1">
    <citation type="submission" date="2020-08" db="EMBL/GenBank/DDBJ databases">
        <title>Genome public.</title>
        <authorList>
            <person name="Liu C."/>
            <person name="Sun Q."/>
        </authorList>
    </citation>
    <scope>NUCLEOTIDE SEQUENCE</scope>
    <source>
        <strain evidence="11">NSJ-54</strain>
    </source>
</reference>
<dbReference type="InterPro" id="IPR023632">
    <property type="entry name" value="ATP_synth_F1_gsu_CS"/>
</dbReference>
<dbReference type="RefSeq" id="WP_262396924.1">
    <property type="nucleotide sequence ID" value="NZ_JACRTC010000001.1"/>
</dbReference>
<dbReference type="EMBL" id="JACRTC010000001">
    <property type="protein sequence ID" value="MBC8569837.1"/>
    <property type="molecule type" value="Genomic_DNA"/>
</dbReference>
<dbReference type="PRINTS" id="PR00126">
    <property type="entry name" value="ATPASEGAMMA"/>
</dbReference>
<keyword evidence="10" id="KW-1003">Cell membrane</keyword>
<comment type="caution">
    <text evidence="11">The sequence shown here is derived from an EMBL/GenBank/DDBJ whole genome shotgun (WGS) entry which is preliminary data.</text>
</comment>
<dbReference type="AlphaFoldDB" id="A0A926IB61"/>
<evidence type="ECO:0000256" key="6">
    <source>
        <dbReference type="ARBA" id="ARBA00023065"/>
    </source>
</evidence>
<keyword evidence="4 10" id="KW-0813">Transport</keyword>
<comment type="similarity">
    <text evidence="3 10">Belongs to the ATPase gamma chain family.</text>
</comment>
<evidence type="ECO:0000256" key="4">
    <source>
        <dbReference type="ARBA" id="ARBA00022448"/>
    </source>
</evidence>
<dbReference type="Gene3D" id="3.40.1380.10">
    <property type="match status" value="1"/>
</dbReference>
<evidence type="ECO:0000313" key="11">
    <source>
        <dbReference type="EMBL" id="MBC8569837.1"/>
    </source>
</evidence>
<proteinExistence type="inferred from homology"/>
<dbReference type="InterPro" id="IPR035968">
    <property type="entry name" value="ATP_synth_F1_ATPase_gsu"/>
</dbReference>
<sequence>MAGAGMKDIKRRMKSIEGTMQITKAMELVASSKLKRARERMEQAKPFFHILYDTMARMATGTRDFESAYVRPRPVKSSCYVIIGGDRGLAGGYNTNLLRVANAHMEGKDVKVLPIGRKVADYYAHRKVELVPYEKTAAEDIHLSDSFAIGRLLAKMYDRREIDEVFVIYTNFVTVLTHEPAVLKALPLHFEVGSDAKNGVGTVVYEPSVSGAFDMIIPQYLGGIVYGGVCESFACEQGARRMAMETANDNAQQMLDDLGLRYNRARQGAITQELTEIVAGAEALK</sequence>
<dbReference type="GO" id="GO:0046933">
    <property type="term" value="F:proton-transporting ATP synthase activity, rotational mechanism"/>
    <property type="evidence" value="ECO:0007669"/>
    <property type="project" value="UniProtKB-UniRule"/>
</dbReference>
<evidence type="ECO:0000256" key="1">
    <source>
        <dbReference type="ARBA" id="ARBA00003456"/>
    </source>
</evidence>
<dbReference type="InterPro" id="IPR000131">
    <property type="entry name" value="ATP_synth_F1_gsu"/>
</dbReference>
<dbReference type="GO" id="GO:0045259">
    <property type="term" value="C:proton-transporting ATP synthase complex"/>
    <property type="evidence" value="ECO:0007669"/>
    <property type="project" value="UniProtKB-KW"/>
</dbReference>
<dbReference type="Gene3D" id="1.10.287.80">
    <property type="entry name" value="ATP synthase, gamma subunit, helix hairpin domain"/>
    <property type="match status" value="1"/>
</dbReference>
<dbReference type="SUPFAM" id="SSF52943">
    <property type="entry name" value="ATP synthase (F1-ATPase), gamma subunit"/>
    <property type="match status" value="1"/>
</dbReference>
<dbReference type="NCBIfam" id="TIGR01146">
    <property type="entry name" value="ATPsyn_F1gamma"/>
    <property type="match status" value="1"/>
</dbReference>
<organism evidence="11 12">
    <name type="scientific">Zongyangia hominis</name>
    <dbReference type="NCBI Taxonomy" id="2763677"/>
    <lineage>
        <taxon>Bacteria</taxon>
        <taxon>Bacillati</taxon>
        <taxon>Bacillota</taxon>
        <taxon>Clostridia</taxon>
        <taxon>Eubacteriales</taxon>
        <taxon>Oscillospiraceae</taxon>
        <taxon>Zongyangia</taxon>
    </lineage>
</organism>
<evidence type="ECO:0000256" key="7">
    <source>
        <dbReference type="ARBA" id="ARBA00023136"/>
    </source>
</evidence>
<dbReference type="Pfam" id="PF00231">
    <property type="entry name" value="ATP-synt"/>
    <property type="match status" value="1"/>
</dbReference>
<gene>
    <name evidence="10 11" type="primary">atpG</name>
    <name evidence="11" type="ORF">H8709_03220</name>
</gene>
<evidence type="ECO:0000256" key="8">
    <source>
        <dbReference type="ARBA" id="ARBA00023196"/>
    </source>
</evidence>
<evidence type="ECO:0000256" key="5">
    <source>
        <dbReference type="ARBA" id="ARBA00022781"/>
    </source>
</evidence>
<keyword evidence="9 10" id="KW-0066">ATP synthesis</keyword>
<evidence type="ECO:0000256" key="10">
    <source>
        <dbReference type="HAMAP-Rule" id="MF_00815"/>
    </source>
</evidence>
<dbReference type="PANTHER" id="PTHR11693:SF22">
    <property type="entry name" value="ATP SYNTHASE SUBUNIT GAMMA, MITOCHONDRIAL"/>
    <property type="match status" value="1"/>
</dbReference>
<name>A0A926IB61_9FIRM</name>
<protein>
    <recommendedName>
        <fullName evidence="10">ATP synthase gamma chain</fullName>
    </recommendedName>
    <alternativeName>
        <fullName evidence="10">ATP synthase F1 sector gamma subunit</fullName>
    </alternativeName>
    <alternativeName>
        <fullName evidence="10">F-ATPase gamma subunit</fullName>
    </alternativeName>
</protein>
<dbReference type="Proteomes" id="UP000660861">
    <property type="component" value="Unassembled WGS sequence"/>
</dbReference>
<keyword evidence="6 10" id="KW-0406">Ion transport</keyword>
<dbReference type="CDD" id="cd12151">
    <property type="entry name" value="F1-ATPase_gamma"/>
    <property type="match status" value="1"/>
</dbReference>
<comment type="subunit">
    <text evidence="10">F-type ATPases have 2 components, CF(1) - the catalytic core - and CF(0) - the membrane proton channel. CF(1) has five subunits: alpha(3), beta(3), gamma(1), delta(1), epsilon(1). CF(0) has three main subunits: a, b and c.</text>
</comment>
<evidence type="ECO:0000256" key="3">
    <source>
        <dbReference type="ARBA" id="ARBA00007681"/>
    </source>
</evidence>
<dbReference type="GO" id="GO:0042777">
    <property type="term" value="P:proton motive force-driven plasma membrane ATP synthesis"/>
    <property type="evidence" value="ECO:0007669"/>
    <property type="project" value="UniProtKB-UniRule"/>
</dbReference>
<dbReference type="PROSITE" id="PS00153">
    <property type="entry name" value="ATPASE_GAMMA"/>
    <property type="match status" value="1"/>
</dbReference>
<evidence type="ECO:0000256" key="9">
    <source>
        <dbReference type="ARBA" id="ARBA00023310"/>
    </source>
</evidence>
<keyword evidence="8 10" id="KW-0139">CF(1)</keyword>
<evidence type="ECO:0000256" key="2">
    <source>
        <dbReference type="ARBA" id="ARBA00004170"/>
    </source>
</evidence>
<dbReference type="PANTHER" id="PTHR11693">
    <property type="entry name" value="ATP SYNTHASE GAMMA CHAIN"/>
    <property type="match status" value="1"/>
</dbReference>